<dbReference type="PANTHER" id="PTHR10704:SF44">
    <property type="entry name" value="LD35051P-RELATED"/>
    <property type="match status" value="1"/>
</dbReference>
<dbReference type="OrthoDB" id="9815894at2"/>
<dbReference type="GO" id="GO:0006790">
    <property type="term" value="P:sulfur compound metabolic process"/>
    <property type="evidence" value="ECO:0007669"/>
    <property type="project" value="TreeGrafter"/>
</dbReference>
<dbReference type="AlphaFoldDB" id="A0A0F4VA41"/>
<dbReference type="EMBL" id="LACH01000017">
    <property type="protein sequence ID" value="KJZ65713.1"/>
    <property type="molecule type" value="Genomic_DNA"/>
</dbReference>
<evidence type="ECO:0000313" key="1">
    <source>
        <dbReference type="EMBL" id="KJZ65713.1"/>
    </source>
</evidence>
<dbReference type="PANTHER" id="PTHR10704">
    <property type="entry name" value="CARBOHYDRATE SULFOTRANSFERASE"/>
    <property type="match status" value="1"/>
</dbReference>
<dbReference type="Proteomes" id="UP000033400">
    <property type="component" value="Unassembled WGS sequence"/>
</dbReference>
<dbReference type="Gene3D" id="3.40.50.300">
    <property type="entry name" value="P-loop containing nucleotide triphosphate hydrolases"/>
    <property type="match status" value="1"/>
</dbReference>
<name>A0A0F4VA41_PSEFL</name>
<evidence type="ECO:0008006" key="3">
    <source>
        <dbReference type="Google" id="ProtNLM"/>
    </source>
</evidence>
<protein>
    <recommendedName>
        <fullName evidence="3">Sulfotransferase</fullName>
    </recommendedName>
</protein>
<dbReference type="RefSeq" id="WP_046053717.1">
    <property type="nucleotide sequence ID" value="NZ_LACH01000017.1"/>
</dbReference>
<dbReference type="GO" id="GO:0006044">
    <property type="term" value="P:N-acetylglucosamine metabolic process"/>
    <property type="evidence" value="ECO:0007669"/>
    <property type="project" value="TreeGrafter"/>
</dbReference>
<organism evidence="1 2">
    <name type="scientific">Pseudomonas fluorescens</name>
    <dbReference type="NCBI Taxonomy" id="294"/>
    <lineage>
        <taxon>Bacteria</taxon>
        <taxon>Pseudomonadati</taxon>
        <taxon>Pseudomonadota</taxon>
        <taxon>Gammaproteobacteria</taxon>
        <taxon>Pseudomonadales</taxon>
        <taxon>Pseudomonadaceae</taxon>
        <taxon>Pseudomonas</taxon>
    </lineage>
</organism>
<dbReference type="InterPro" id="IPR027417">
    <property type="entry name" value="P-loop_NTPase"/>
</dbReference>
<reference evidence="1 2" key="1">
    <citation type="submission" date="2015-03" db="EMBL/GenBank/DDBJ databases">
        <title>Comparative genomics of Pseudomonas insights into diversity of traits involved in vanlence and defense.</title>
        <authorList>
            <person name="Qin Y."/>
        </authorList>
    </citation>
    <scope>NUCLEOTIDE SEQUENCE [LARGE SCALE GENOMIC DNA]</scope>
    <source>
        <strain evidence="1 2">H24</strain>
    </source>
</reference>
<dbReference type="InterPro" id="IPR051135">
    <property type="entry name" value="Gal/GlcNAc/GalNAc_ST"/>
</dbReference>
<dbReference type="PATRIC" id="fig|294.133.peg.1125"/>
<sequence>MFIIFGSPRSGTTFLKESLNQNPAIVIPHETDFIVPLAFLIDRIRDEQIGRRLVAQMIVSTKDFAASIGCYLAPSEVENCVYSADYNVPAILESLYALVAEKTGASIAGDKSPNDLGSFGILRNTQVFNSNIKVIHIVRDVRDVVLSLQSTAWAPQNIEKTFPGIWNNTNLNLRRFATQKPENYFFVRYEDLVAGPESILQPLCDFLDVTFDDRMLDWQSLGKDLRHLPHHKNLGQPPLSSRCYAWKDLGDAASFPWVARASEALQEFDYELAPNGQQ</sequence>
<dbReference type="Pfam" id="PF13469">
    <property type="entry name" value="Sulfotransfer_3"/>
    <property type="match status" value="1"/>
</dbReference>
<dbReference type="GO" id="GO:0001517">
    <property type="term" value="F:N-acetylglucosamine 6-O-sulfotransferase activity"/>
    <property type="evidence" value="ECO:0007669"/>
    <property type="project" value="TreeGrafter"/>
</dbReference>
<accession>A0A0F4VA41</accession>
<comment type="caution">
    <text evidence="1">The sequence shown here is derived from an EMBL/GenBank/DDBJ whole genome shotgun (WGS) entry which is preliminary data.</text>
</comment>
<evidence type="ECO:0000313" key="2">
    <source>
        <dbReference type="Proteomes" id="UP000033400"/>
    </source>
</evidence>
<dbReference type="SUPFAM" id="SSF52540">
    <property type="entry name" value="P-loop containing nucleoside triphosphate hydrolases"/>
    <property type="match status" value="1"/>
</dbReference>
<gene>
    <name evidence="1" type="ORF">VD17_10125</name>
</gene>
<proteinExistence type="predicted"/>